<reference evidence="8 9" key="1">
    <citation type="submission" date="2023-10" db="EMBL/GenBank/DDBJ databases">
        <title>Glaciecola aquimarina strain GGW-M5 nov., isolated from a coastal seawater.</title>
        <authorList>
            <person name="Bayburt H."/>
            <person name="Kim J.M."/>
            <person name="Choi B.J."/>
            <person name="Jeon C.O."/>
        </authorList>
    </citation>
    <scope>NUCLEOTIDE SEQUENCE [LARGE SCALE GENOMIC DNA]</scope>
    <source>
        <strain evidence="8 9">KCTC 32108</strain>
    </source>
</reference>
<evidence type="ECO:0000256" key="2">
    <source>
        <dbReference type="ARBA" id="ARBA00022723"/>
    </source>
</evidence>
<protein>
    <submittedName>
        <fullName evidence="8">2OG-Fe(II) oxygenase</fullName>
    </submittedName>
</protein>
<dbReference type="Pfam" id="PF13640">
    <property type="entry name" value="2OG-FeII_Oxy_3"/>
    <property type="match status" value="1"/>
</dbReference>
<organism evidence="8 9">
    <name type="scientific">Paraglaciecola aquimarina</name>
    <dbReference type="NCBI Taxonomy" id="1235557"/>
    <lineage>
        <taxon>Bacteria</taxon>
        <taxon>Pseudomonadati</taxon>
        <taxon>Pseudomonadota</taxon>
        <taxon>Gammaproteobacteria</taxon>
        <taxon>Alteromonadales</taxon>
        <taxon>Alteromonadaceae</taxon>
        <taxon>Paraglaciecola</taxon>
    </lineage>
</organism>
<evidence type="ECO:0000256" key="3">
    <source>
        <dbReference type="ARBA" id="ARBA00022896"/>
    </source>
</evidence>
<keyword evidence="3" id="KW-0847">Vitamin C</keyword>
<sequence length="207" mass="23840">MNLNHQLLSETLIDAIADNLSAKGYVLLEDFLVDDLATSLQAEALSLSTQTFKTAGIGRQNNQQINGKIRTDSTLWLEGSSDCQQRYLDLMEQLRIGLNRRLFLGLFDFECHYSHYKKGDFYKTHLDAFKGQSNRILSTVFYLNHQWQANDGGELVLYSAEQHSELEVVTPTFNRCILFLSERFPHEVQVSNRDRLSIAGWFRINRS</sequence>
<dbReference type="InterPro" id="IPR044862">
    <property type="entry name" value="Pro_4_hyd_alph_FE2OG_OXY"/>
</dbReference>
<feature type="domain" description="Fe2OG dioxygenase" evidence="7">
    <location>
        <begin position="102"/>
        <end position="204"/>
    </location>
</feature>
<keyword evidence="9" id="KW-1185">Reference proteome</keyword>
<comment type="cofactor">
    <cofactor evidence="1">
        <name>L-ascorbate</name>
        <dbReference type="ChEBI" id="CHEBI:38290"/>
    </cofactor>
</comment>
<dbReference type="Proteomes" id="UP001247805">
    <property type="component" value="Unassembled WGS sequence"/>
</dbReference>
<dbReference type="Gene3D" id="2.60.120.620">
    <property type="entry name" value="q2cbj1_9rhob like domain"/>
    <property type="match status" value="1"/>
</dbReference>
<evidence type="ECO:0000256" key="5">
    <source>
        <dbReference type="ARBA" id="ARBA00023002"/>
    </source>
</evidence>
<evidence type="ECO:0000256" key="6">
    <source>
        <dbReference type="ARBA" id="ARBA00023004"/>
    </source>
</evidence>
<dbReference type="EMBL" id="JAWDIO010000002">
    <property type="protein sequence ID" value="MDU0354059.1"/>
    <property type="molecule type" value="Genomic_DNA"/>
</dbReference>
<dbReference type="RefSeq" id="WP_316025684.1">
    <property type="nucleotide sequence ID" value="NZ_JAWDIO010000002.1"/>
</dbReference>
<evidence type="ECO:0000313" key="9">
    <source>
        <dbReference type="Proteomes" id="UP001247805"/>
    </source>
</evidence>
<dbReference type="PROSITE" id="PS51471">
    <property type="entry name" value="FE2OG_OXY"/>
    <property type="match status" value="1"/>
</dbReference>
<dbReference type="InterPro" id="IPR006620">
    <property type="entry name" value="Pro_4_hyd_alph"/>
</dbReference>
<accession>A0ABU3SVL1</accession>
<evidence type="ECO:0000256" key="4">
    <source>
        <dbReference type="ARBA" id="ARBA00022964"/>
    </source>
</evidence>
<dbReference type="SMART" id="SM00702">
    <property type="entry name" value="P4Hc"/>
    <property type="match status" value="1"/>
</dbReference>
<evidence type="ECO:0000313" key="8">
    <source>
        <dbReference type="EMBL" id="MDU0354059.1"/>
    </source>
</evidence>
<proteinExistence type="predicted"/>
<evidence type="ECO:0000256" key="1">
    <source>
        <dbReference type="ARBA" id="ARBA00001961"/>
    </source>
</evidence>
<keyword evidence="6" id="KW-0408">Iron</keyword>
<name>A0ABU3SVL1_9ALTE</name>
<keyword evidence="4" id="KW-0223">Dioxygenase</keyword>
<comment type="caution">
    <text evidence="8">The sequence shown here is derived from an EMBL/GenBank/DDBJ whole genome shotgun (WGS) entry which is preliminary data.</text>
</comment>
<dbReference type="InterPro" id="IPR005123">
    <property type="entry name" value="Oxoglu/Fe-dep_dioxygenase_dom"/>
</dbReference>
<dbReference type="InterPro" id="IPR051559">
    <property type="entry name" value="HIF_prolyl_hydroxylases"/>
</dbReference>
<keyword evidence="5" id="KW-0560">Oxidoreductase</keyword>
<gene>
    <name evidence="8" type="ORF">RS130_09025</name>
</gene>
<evidence type="ECO:0000259" key="7">
    <source>
        <dbReference type="PROSITE" id="PS51471"/>
    </source>
</evidence>
<dbReference type="PANTHER" id="PTHR12907:SF26">
    <property type="entry name" value="HIF PROLYL HYDROXYLASE, ISOFORM C"/>
    <property type="match status" value="1"/>
</dbReference>
<keyword evidence="2" id="KW-0479">Metal-binding</keyword>
<dbReference type="PANTHER" id="PTHR12907">
    <property type="entry name" value="EGL NINE HOMOLOG-RELATED"/>
    <property type="match status" value="1"/>
</dbReference>